<proteinExistence type="predicted"/>
<dbReference type="Proteomes" id="UP000214688">
    <property type="component" value="Chromosome"/>
</dbReference>
<name>A0A223CW57_9BACL</name>
<protein>
    <recommendedName>
        <fullName evidence="4">Colicin V production protein</fullName>
    </recommendedName>
</protein>
<evidence type="ECO:0000313" key="2">
    <source>
        <dbReference type="EMBL" id="ASS73568.1"/>
    </source>
</evidence>
<keyword evidence="1" id="KW-0812">Transmembrane</keyword>
<sequence length="192" mass="21533">MVDLLLVVVVTWSLYFGWKRGFLRTCIDALALVVPIFILTLSIPFLKKVLVDEGWSFGLAKWMAGHLVKTSPYSNGFMELESAQAVVQGLGSQAPAVVERFYDLLLLGLMGGAVFVGLQMILRVYETLWRDAHGMWRSQALGGLMGLGIGLTISTYLVSVMGLICWLQGMQWLDEGLMQSLFVQVLYRFIFW</sequence>
<dbReference type="RefSeq" id="WP_094234828.1">
    <property type="nucleotide sequence ID" value="NZ_CP022657.1"/>
</dbReference>
<feature type="transmembrane region" description="Helical" evidence="1">
    <location>
        <begin position="22"/>
        <end position="46"/>
    </location>
</feature>
<gene>
    <name evidence="2" type="ORF">CIG75_00320</name>
</gene>
<keyword evidence="1" id="KW-1133">Transmembrane helix</keyword>
<dbReference type="OrthoDB" id="2381129at2"/>
<accession>A0A223CW57</accession>
<keyword evidence="3" id="KW-1185">Reference proteome</keyword>
<dbReference type="KEGG" id="tab:CIG75_00320"/>
<keyword evidence="1" id="KW-0472">Membrane</keyword>
<feature type="transmembrane region" description="Helical" evidence="1">
    <location>
        <begin position="145"/>
        <end position="167"/>
    </location>
</feature>
<evidence type="ECO:0000256" key="1">
    <source>
        <dbReference type="SAM" id="Phobius"/>
    </source>
</evidence>
<evidence type="ECO:0000313" key="3">
    <source>
        <dbReference type="Proteomes" id="UP000214688"/>
    </source>
</evidence>
<dbReference type="AlphaFoldDB" id="A0A223CW57"/>
<reference evidence="2 3" key="1">
    <citation type="journal article" date="2015" name="Int. J. Syst. Evol. Microbiol.">
        <title>Tumebacillus algifaecis sp. nov., isolated from decomposing algal scum.</title>
        <authorList>
            <person name="Wu Y.F."/>
            <person name="Zhang B."/>
            <person name="Xing P."/>
            <person name="Wu Q.L."/>
            <person name="Liu S.J."/>
        </authorList>
    </citation>
    <scope>NUCLEOTIDE SEQUENCE [LARGE SCALE GENOMIC DNA]</scope>
    <source>
        <strain evidence="2 3">THMBR28</strain>
    </source>
</reference>
<dbReference type="EMBL" id="CP022657">
    <property type="protein sequence ID" value="ASS73568.1"/>
    <property type="molecule type" value="Genomic_DNA"/>
</dbReference>
<evidence type="ECO:0008006" key="4">
    <source>
        <dbReference type="Google" id="ProtNLM"/>
    </source>
</evidence>
<organism evidence="2 3">
    <name type="scientific">Tumebacillus algifaecis</name>
    <dbReference type="NCBI Taxonomy" id="1214604"/>
    <lineage>
        <taxon>Bacteria</taxon>
        <taxon>Bacillati</taxon>
        <taxon>Bacillota</taxon>
        <taxon>Bacilli</taxon>
        <taxon>Bacillales</taxon>
        <taxon>Alicyclobacillaceae</taxon>
        <taxon>Tumebacillus</taxon>
    </lineage>
</organism>
<feature type="transmembrane region" description="Helical" evidence="1">
    <location>
        <begin position="104"/>
        <end position="125"/>
    </location>
</feature>